<gene>
    <name evidence="1" type="ORF">OLEA9_A112292</name>
</gene>
<proteinExistence type="predicted"/>
<organism evidence="1 2">
    <name type="scientific">Olea europaea subsp. europaea</name>
    <dbReference type="NCBI Taxonomy" id="158383"/>
    <lineage>
        <taxon>Eukaryota</taxon>
        <taxon>Viridiplantae</taxon>
        <taxon>Streptophyta</taxon>
        <taxon>Embryophyta</taxon>
        <taxon>Tracheophyta</taxon>
        <taxon>Spermatophyta</taxon>
        <taxon>Magnoliopsida</taxon>
        <taxon>eudicotyledons</taxon>
        <taxon>Gunneridae</taxon>
        <taxon>Pentapetalae</taxon>
        <taxon>asterids</taxon>
        <taxon>lamiids</taxon>
        <taxon>Lamiales</taxon>
        <taxon>Oleaceae</taxon>
        <taxon>Oleeae</taxon>
        <taxon>Olea</taxon>
    </lineage>
</organism>
<dbReference type="Gramene" id="OE9A112292T1">
    <property type="protein sequence ID" value="OE9A112292C1"/>
    <property type="gene ID" value="OE9A112292"/>
</dbReference>
<dbReference type="PANTHER" id="PTHR46975">
    <property type="entry name" value="PROTEIN SWEETIE"/>
    <property type="match status" value="1"/>
</dbReference>
<reference evidence="1 2" key="1">
    <citation type="submission" date="2019-12" db="EMBL/GenBank/DDBJ databases">
        <authorList>
            <person name="Alioto T."/>
            <person name="Alioto T."/>
            <person name="Gomez Garrido J."/>
        </authorList>
    </citation>
    <scope>NUCLEOTIDE SEQUENCE [LARGE SCALE GENOMIC DNA]</scope>
</reference>
<dbReference type="EMBL" id="CACTIH010005464">
    <property type="protein sequence ID" value="CAA2994066.1"/>
    <property type="molecule type" value="Genomic_DNA"/>
</dbReference>
<dbReference type="InterPro" id="IPR044218">
    <property type="entry name" value="SWEETIE"/>
</dbReference>
<accession>A0A8S0SP59</accession>
<dbReference type="PANTHER" id="PTHR46975:SF2">
    <property type="entry name" value="PROTEIN SWEETIE"/>
    <property type="match status" value="1"/>
</dbReference>
<sequence length="116" mass="12964">MAKNYVRDNVSLSRFGVLVAQLESIVASAAHKPPDPLLCFDLLSDLVSAIDEEPKAICLAIQFQGVSFDEIWIIGFKHFDSDCHSYSFTFTHFEAIISVSKSRFWFDEFLAAAGVL</sequence>
<dbReference type="OrthoDB" id="192608at2759"/>
<dbReference type="AlphaFoldDB" id="A0A8S0SP59"/>
<keyword evidence="2" id="KW-1185">Reference proteome</keyword>
<protein>
    <submittedName>
        <fullName evidence="1">Uncharacterized protein</fullName>
    </submittedName>
</protein>
<evidence type="ECO:0000313" key="1">
    <source>
        <dbReference type="EMBL" id="CAA2994066.1"/>
    </source>
</evidence>
<name>A0A8S0SP59_OLEEU</name>
<dbReference type="Proteomes" id="UP000594638">
    <property type="component" value="Unassembled WGS sequence"/>
</dbReference>
<comment type="caution">
    <text evidence="1">The sequence shown here is derived from an EMBL/GenBank/DDBJ whole genome shotgun (WGS) entry which is preliminary data.</text>
</comment>
<evidence type="ECO:0000313" key="2">
    <source>
        <dbReference type="Proteomes" id="UP000594638"/>
    </source>
</evidence>
<dbReference type="GO" id="GO:0005975">
    <property type="term" value="P:carbohydrate metabolic process"/>
    <property type="evidence" value="ECO:0007669"/>
    <property type="project" value="InterPro"/>
</dbReference>